<dbReference type="EMBL" id="MHNL01000006">
    <property type="protein sequence ID" value="OGZ45457.1"/>
    <property type="molecule type" value="Genomic_DNA"/>
</dbReference>
<comment type="caution">
    <text evidence="2">The sequence shown here is derived from an EMBL/GenBank/DDBJ whole genome shotgun (WGS) entry which is preliminary data.</text>
</comment>
<name>A0A1G2G5I6_9BACT</name>
<feature type="transmembrane region" description="Helical" evidence="1">
    <location>
        <begin position="7"/>
        <end position="28"/>
    </location>
</feature>
<keyword evidence="1" id="KW-1133">Transmembrane helix</keyword>
<protein>
    <submittedName>
        <fullName evidence="2">Uncharacterized protein</fullName>
    </submittedName>
</protein>
<evidence type="ECO:0000256" key="1">
    <source>
        <dbReference type="SAM" id="Phobius"/>
    </source>
</evidence>
<evidence type="ECO:0000313" key="3">
    <source>
        <dbReference type="Proteomes" id="UP000177785"/>
    </source>
</evidence>
<evidence type="ECO:0000313" key="2">
    <source>
        <dbReference type="EMBL" id="OGZ45457.1"/>
    </source>
</evidence>
<gene>
    <name evidence="2" type="ORF">A2756_00360</name>
</gene>
<keyword evidence="1" id="KW-0472">Membrane</keyword>
<keyword evidence="1" id="KW-0812">Transmembrane</keyword>
<reference evidence="2 3" key="1">
    <citation type="journal article" date="2016" name="Nat. Commun.">
        <title>Thousands of microbial genomes shed light on interconnected biogeochemical processes in an aquifer system.</title>
        <authorList>
            <person name="Anantharaman K."/>
            <person name="Brown C.T."/>
            <person name="Hug L.A."/>
            <person name="Sharon I."/>
            <person name="Castelle C.J."/>
            <person name="Probst A.J."/>
            <person name="Thomas B.C."/>
            <person name="Singh A."/>
            <person name="Wilkins M.J."/>
            <person name="Karaoz U."/>
            <person name="Brodie E.L."/>
            <person name="Williams K.H."/>
            <person name="Hubbard S.S."/>
            <person name="Banfield J.F."/>
        </authorList>
    </citation>
    <scope>NUCLEOTIDE SEQUENCE [LARGE SCALE GENOMIC DNA]</scope>
</reference>
<sequence>MITPKQFTFVFLGFMGIILIISMALYLLDIPYTSNDVIRQYQMQKIQASAPVNIIIVGDSSAGLGIDAGEFSKIIGQPTLNLALTGSFGIAGSYNVMRHAVAKHPVKTVIFMHTLTTWKTPFSTQGFLESLDKLPIGDMQNAYKRKNAYADILQAALNPQEILWYIQHLRGSSAPLPVIGDDYFVQHDDQFSNGKKTDPGIFIAPRVERSNRAALTVIGTYCTSHAIQCLIVHGPILSLVYDRSRPAIKRIEERIQQVTGVVFVPFVSSVPIEYMGDTVEHVAPAYKKEMTRRYAETLKPYIKN</sequence>
<dbReference type="AlphaFoldDB" id="A0A1G2G5I6"/>
<dbReference type="Proteomes" id="UP000177785">
    <property type="component" value="Unassembled WGS sequence"/>
</dbReference>
<organism evidence="2 3">
    <name type="scientific">Candidatus Ryanbacteria bacterium RIFCSPHIGHO2_01_FULL_48_27</name>
    <dbReference type="NCBI Taxonomy" id="1802115"/>
    <lineage>
        <taxon>Bacteria</taxon>
        <taxon>Candidatus Ryaniibacteriota</taxon>
    </lineage>
</organism>
<accession>A0A1G2G5I6</accession>
<proteinExistence type="predicted"/>
<dbReference type="STRING" id="1802115.A2756_00360"/>